<dbReference type="Proteomes" id="UP000286045">
    <property type="component" value="Unassembled WGS sequence"/>
</dbReference>
<evidence type="ECO:0000256" key="1">
    <source>
        <dbReference type="SAM" id="SignalP"/>
    </source>
</evidence>
<name>A0A439CYY4_9PEZI</name>
<comment type="caution">
    <text evidence="2">The sequence shown here is derived from an EMBL/GenBank/DDBJ whole genome shotgun (WGS) entry which is preliminary data.</text>
</comment>
<proteinExistence type="predicted"/>
<evidence type="ECO:0000313" key="3">
    <source>
        <dbReference type="Proteomes" id="UP000286045"/>
    </source>
</evidence>
<dbReference type="EMBL" id="RYZI01000275">
    <property type="protein sequence ID" value="RWA07191.1"/>
    <property type="molecule type" value="Genomic_DNA"/>
</dbReference>
<sequence>MKLLSIPALFAGAAQAFSFVNDYNYGSYHTAGSNFVISWEEIRPGTDTFKLELATYLVKALPGPLGPEYNFTSFDLDGAVRLSDGNYTWPIEIVQGREGENWFYAFIAFADDQFIYSREFHVQAASS</sequence>
<keyword evidence="3" id="KW-1185">Reference proteome</keyword>
<gene>
    <name evidence="2" type="ORF">EKO27_g7915</name>
</gene>
<dbReference type="AlphaFoldDB" id="A0A439CYY4"/>
<accession>A0A439CYY4</accession>
<feature type="chain" id="PRO_5019139211" evidence="1">
    <location>
        <begin position="17"/>
        <end position="127"/>
    </location>
</feature>
<feature type="signal peptide" evidence="1">
    <location>
        <begin position="1"/>
        <end position="16"/>
    </location>
</feature>
<reference evidence="2 3" key="1">
    <citation type="submission" date="2018-12" db="EMBL/GenBank/DDBJ databases">
        <title>Draft genome sequence of Xylaria grammica IHI A82.</title>
        <authorList>
            <person name="Buettner E."/>
            <person name="Kellner H."/>
        </authorList>
    </citation>
    <scope>NUCLEOTIDE SEQUENCE [LARGE SCALE GENOMIC DNA]</scope>
    <source>
        <strain evidence="2 3">IHI A82</strain>
    </source>
</reference>
<protein>
    <submittedName>
        <fullName evidence="2">Uncharacterized protein</fullName>
    </submittedName>
</protein>
<evidence type="ECO:0000313" key="2">
    <source>
        <dbReference type="EMBL" id="RWA07191.1"/>
    </source>
</evidence>
<organism evidence="2 3">
    <name type="scientific">Xylaria grammica</name>
    <dbReference type="NCBI Taxonomy" id="363999"/>
    <lineage>
        <taxon>Eukaryota</taxon>
        <taxon>Fungi</taxon>
        <taxon>Dikarya</taxon>
        <taxon>Ascomycota</taxon>
        <taxon>Pezizomycotina</taxon>
        <taxon>Sordariomycetes</taxon>
        <taxon>Xylariomycetidae</taxon>
        <taxon>Xylariales</taxon>
        <taxon>Xylariaceae</taxon>
        <taxon>Xylaria</taxon>
    </lineage>
</organism>
<keyword evidence="1" id="KW-0732">Signal</keyword>